<gene>
    <name evidence="1" type="ORF">AVDCRST_MAG94-596</name>
</gene>
<protein>
    <submittedName>
        <fullName evidence="1">Uncharacterized protein</fullName>
    </submittedName>
</protein>
<organism evidence="1">
    <name type="scientific">uncultured Leptolyngbya sp</name>
    <dbReference type="NCBI Taxonomy" id="332963"/>
    <lineage>
        <taxon>Bacteria</taxon>
        <taxon>Bacillati</taxon>
        <taxon>Cyanobacteriota</taxon>
        <taxon>Cyanophyceae</taxon>
        <taxon>Leptolyngbyales</taxon>
        <taxon>Leptolyngbyaceae</taxon>
        <taxon>Leptolyngbya group</taxon>
        <taxon>Leptolyngbya</taxon>
        <taxon>environmental samples</taxon>
    </lineage>
</organism>
<dbReference type="EMBL" id="CADCTY010000200">
    <property type="protein sequence ID" value="CAA9304690.1"/>
    <property type="molecule type" value="Genomic_DNA"/>
</dbReference>
<sequence>MLGLPVLIVHCKFRFWRHGVKLLALKPIQVITRGEWDEIKIHEGT</sequence>
<accession>A0A6J4KFJ4</accession>
<reference evidence="1" key="1">
    <citation type="submission" date="2020-02" db="EMBL/GenBank/DDBJ databases">
        <authorList>
            <person name="Meier V. D."/>
        </authorList>
    </citation>
    <scope>NUCLEOTIDE SEQUENCE</scope>
    <source>
        <strain evidence="1">AVDCRST_MAG94</strain>
    </source>
</reference>
<evidence type="ECO:0000313" key="1">
    <source>
        <dbReference type="EMBL" id="CAA9304690.1"/>
    </source>
</evidence>
<dbReference type="AlphaFoldDB" id="A0A6J4KFJ4"/>
<name>A0A6J4KFJ4_9CYAN</name>
<proteinExistence type="predicted"/>